<dbReference type="PANTHER" id="PTHR43591">
    <property type="entry name" value="METHYLTRANSFERASE"/>
    <property type="match status" value="1"/>
</dbReference>
<reference evidence="2 3" key="1">
    <citation type="submission" date="2019-10" db="EMBL/GenBank/DDBJ databases">
        <title>Rubrobacter sp nov SCSIO 52915 isolated from a deep-sea sediment in the South China Sea.</title>
        <authorList>
            <person name="Chen R.W."/>
        </authorList>
    </citation>
    <scope>NUCLEOTIDE SEQUENCE [LARGE SCALE GENOMIC DNA]</scope>
    <source>
        <strain evidence="2 3">SCSIO 52915</strain>
    </source>
</reference>
<dbReference type="KEGG" id="rmar:GBA65_00850"/>
<keyword evidence="3" id="KW-1185">Reference proteome</keyword>
<dbReference type="GO" id="GO:0008168">
    <property type="term" value="F:methyltransferase activity"/>
    <property type="evidence" value="ECO:0007669"/>
    <property type="project" value="UniProtKB-KW"/>
</dbReference>
<dbReference type="CDD" id="cd02440">
    <property type="entry name" value="AdoMet_MTases"/>
    <property type="match status" value="1"/>
</dbReference>
<dbReference type="AlphaFoldDB" id="A0A6G8PS30"/>
<dbReference type="InterPro" id="IPR029063">
    <property type="entry name" value="SAM-dependent_MTases_sf"/>
</dbReference>
<accession>A0A6G8PS30</accession>
<dbReference type="Proteomes" id="UP000502706">
    <property type="component" value="Chromosome"/>
</dbReference>
<sequence>MLGIGEVFDSAAPGYDRARRMLVPGFDGFYGAAVESIPFGADEPLRVLDLGAGTGLLSAMVAGRFPRSRVTLVDLSVEMLRVARRRFAGEPGRFEFRVLDHARKPLPGRPRAYDVVVSALSIHHLTHGDKRELFEKVHGALAGGGWFVNADQVLGPTPEAEREYGEDWLRRVRLAGASDGDLAAALARMKADKNATLEAQTTWLEEAGFAPVESFYEDGRFAVYGGLKGKRRKEETHG</sequence>
<feature type="domain" description="Methyltransferase" evidence="1">
    <location>
        <begin position="47"/>
        <end position="145"/>
    </location>
</feature>
<evidence type="ECO:0000259" key="1">
    <source>
        <dbReference type="Pfam" id="PF13649"/>
    </source>
</evidence>
<protein>
    <submittedName>
        <fullName evidence="2">Methyltransferase domain-containing protein</fullName>
    </submittedName>
</protein>
<gene>
    <name evidence="2" type="ORF">GBA65_00850</name>
</gene>
<dbReference type="InterPro" id="IPR041698">
    <property type="entry name" value="Methyltransf_25"/>
</dbReference>
<dbReference type="GO" id="GO:0032259">
    <property type="term" value="P:methylation"/>
    <property type="evidence" value="ECO:0007669"/>
    <property type="project" value="UniProtKB-KW"/>
</dbReference>
<keyword evidence="2" id="KW-0489">Methyltransferase</keyword>
<dbReference type="PANTHER" id="PTHR43591:SF97">
    <property type="entry name" value="CLASS I SAM-DEPENDENT METHYLTRANSFERASE"/>
    <property type="match status" value="1"/>
</dbReference>
<evidence type="ECO:0000313" key="2">
    <source>
        <dbReference type="EMBL" id="QIN77298.1"/>
    </source>
</evidence>
<dbReference type="EMBL" id="CP045121">
    <property type="protein sequence ID" value="QIN77298.1"/>
    <property type="molecule type" value="Genomic_DNA"/>
</dbReference>
<evidence type="ECO:0000313" key="3">
    <source>
        <dbReference type="Proteomes" id="UP000502706"/>
    </source>
</evidence>
<dbReference type="RefSeq" id="WP_166394967.1">
    <property type="nucleotide sequence ID" value="NZ_CP045121.1"/>
</dbReference>
<dbReference type="Pfam" id="PF13649">
    <property type="entry name" value="Methyltransf_25"/>
    <property type="match status" value="1"/>
</dbReference>
<keyword evidence="2" id="KW-0808">Transferase</keyword>
<dbReference type="Gene3D" id="3.40.50.150">
    <property type="entry name" value="Vaccinia Virus protein VP39"/>
    <property type="match status" value="1"/>
</dbReference>
<dbReference type="SUPFAM" id="SSF53335">
    <property type="entry name" value="S-adenosyl-L-methionine-dependent methyltransferases"/>
    <property type="match status" value="1"/>
</dbReference>
<name>A0A6G8PS30_9ACTN</name>
<organism evidence="2 3">
    <name type="scientific">Rubrobacter marinus</name>
    <dbReference type="NCBI Taxonomy" id="2653852"/>
    <lineage>
        <taxon>Bacteria</taxon>
        <taxon>Bacillati</taxon>
        <taxon>Actinomycetota</taxon>
        <taxon>Rubrobacteria</taxon>
        <taxon>Rubrobacterales</taxon>
        <taxon>Rubrobacteraceae</taxon>
        <taxon>Rubrobacter</taxon>
    </lineage>
</organism>
<proteinExistence type="predicted"/>